<feature type="transmembrane region" description="Helical" evidence="1">
    <location>
        <begin position="263"/>
        <end position="288"/>
    </location>
</feature>
<gene>
    <name evidence="3" type="ORF">IAC53_02075</name>
</gene>
<dbReference type="PANTHER" id="PTHR48090">
    <property type="entry name" value="UNDECAPRENYL-PHOSPHATE 4-DEOXY-4-FORMAMIDO-L-ARABINOSE TRANSFERASE-RELATED"/>
    <property type="match status" value="1"/>
</dbReference>
<reference evidence="3" key="2">
    <citation type="journal article" date="2021" name="PeerJ">
        <title>Extensive microbial diversity within the chicken gut microbiome revealed by metagenomics and culture.</title>
        <authorList>
            <person name="Gilroy R."/>
            <person name="Ravi A."/>
            <person name="Getino M."/>
            <person name="Pursley I."/>
            <person name="Horton D.L."/>
            <person name="Alikhan N.F."/>
            <person name="Baker D."/>
            <person name="Gharbi K."/>
            <person name="Hall N."/>
            <person name="Watson M."/>
            <person name="Adriaenssens E.M."/>
            <person name="Foster-Nyarko E."/>
            <person name="Jarju S."/>
            <person name="Secka A."/>
            <person name="Antonio M."/>
            <person name="Oren A."/>
            <person name="Chaudhuri R.R."/>
            <person name="La Ragione R."/>
            <person name="Hildebrand F."/>
            <person name="Pallen M.J."/>
        </authorList>
    </citation>
    <scope>NUCLEOTIDE SEQUENCE</scope>
    <source>
        <strain evidence="3">ChiGjej1B1-19959</strain>
    </source>
</reference>
<evidence type="ECO:0000313" key="4">
    <source>
        <dbReference type="Proteomes" id="UP000824071"/>
    </source>
</evidence>
<keyword evidence="1" id="KW-0472">Membrane</keyword>
<keyword evidence="1" id="KW-1133">Transmembrane helix</keyword>
<dbReference type="SUPFAM" id="SSF53448">
    <property type="entry name" value="Nucleotide-diphospho-sugar transferases"/>
    <property type="match status" value="1"/>
</dbReference>
<accession>A0A9D1LE61</accession>
<comment type="caution">
    <text evidence="3">The sequence shown here is derived from an EMBL/GenBank/DDBJ whole genome shotgun (WGS) entry which is preliminary data.</text>
</comment>
<evidence type="ECO:0000256" key="1">
    <source>
        <dbReference type="SAM" id="Phobius"/>
    </source>
</evidence>
<dbReference type="PANTHER" id="PTHR48090:SF8">
    <property type="entry name" value="GLYCOSYLTRANSFERASE CSBB-RELATED"/>
    <property type="match status" value="1"/>
</dbReference>
<dbReference type="EMBL" id="DVMW01000018">
    <property type="protein sequence ID" value="HIU35382.1"/>
    <property type="molecule type" value="Genomic_DNA"/>
</dbReference>
<organism evidence="3 4">
    <name type="scientific">Candidatus Fimenecus excrementigallinarum</name>
    <dbReference type="NCBI Taxonomy" id="2840816"/>
    <lineage>
        <taxon>Bacteria</taxon>
        <taxon>Bacillati</taxon>
        <taxon>Bacillota</taxon>
        <taxon>Clostridia</taxon>
        <taxon>Candidatus Fimenecus</taxon>
    </lineage>
</organism>
<dbReference type="AlphaFoldDB" id="A0A9D1LE61"/>
<dbReference type="InterPro" id="IPR050256">
    <property type="entry name" value="Glycosyltransferase_2"/>
</dbReference>
<keyword evidence="1" id="KW-0812">Transmembrane</keyword>
<evidence type="ECO:0000313" key="3">
    <source>
        <dbReference type="EMBL" id="HIU35382.1"/>
    </source>
</evidence>
<protein>
    <submittedName>
        <fullName evidence="3">Glycosyltransferase family 2 protein</fullName>
    </submittedName>
</protein>
<evidence type="ECO:0000259" key="2">
    <source>
        <dbReference type="Pfam" id="PF00535"/>
    </source>
</evidence>
<sequence>MKLSLVVPCYNEAENVAEFQKTVIQTFENEAYEYEIVFVDDGSSDATYCNLKKIYEAQKCPVKVVVFSRNFGKESAIYAGIQNASGDYISLIDADLQQRPELVRDMVKILDENPDYDVVAAYQEHRNESKVLSACKKVFYSVINRLTNTELKADASDFRTFRRNVAESILHLGEFHRFSKGLFSWVGYNTCFIPYTACAREKGVSKWSFFKLVNYAIEGIVGFSTKPLRIATLFGTLTGVAALVYLLVVFIQKLVIGIDVPGYATLIILILFLGAAQLFCIGIIGEYVGRIFEQSKERPIYIAKEILDYRK</sequence>
<dbReference type="CDD" id="cd04187">
    <property type="entry name" value="DPM1_like_bac"/>
    <property type="match status" value="1"/>
</dbReference>
<dbReference type="Proteomes" id="UP000824071">
    <property type="component" value="Unassembled WGS sequence"/>
</dbReference>
<dbReference type="Pfam" id="PF00535">
    <property type="entry name" value="Glycos_transf_2"/>
    <property type="match status" value="1"/>
</dbReference>
<name>A0A9D1LE61_9FIRM</name>
<dbReference type="Gene3D" id="3.90.550.10">
    <property type="entry name" value="Spore Coat Polysaccharide Biosynthesis Protein SpsA, Chain A"/>
    <property type="match status" value="1"/>
</dbReference>
<reference evidence="3" key="1">
    <citation type="submission" date="2020-10" db="EMBL/GenBank/DDBJ databases">
        <authorList>
            <person name="Gilroy R."/>
        </authorList>
    </citation>
    <scope>NUCLEOTIDE SEQUENCE</scope>
    <source>
        <strain evidence="3">ChiGjej1B1-19959</strain>
    </source>
</reference>
<dbReference type="GO" id="GO:0005886">
    <property type="term" value="C:plasma membrane"/>
    <property type="evidence" value="ECO:0007669"/>
    <property type="project" value="TreeGrafter"/>
</dbReference>
<dbReference type="InterPro" id="IPR029044">
    <property type="entry name" value="Nucleotide-diphossugar_trans"/>
</dbReference>
<dbReference type="InterPro" id="IPR001173">
    <property type="entry name" value="Glyco_trans_2-like"/>
</dbReference>
<proteinExistence type="predicted"/>
<feature type="domain" description="Glycosyltransferase 2-like" evidence="2">
    <location>
        <begin position="4"/>
        <end position="169"/>
    </location>
</feature>
<feature type="transmembrane region" description="Helical" evidence="1">
    <location>
        <begin position="230"/>
        <end position="251"/>
    </location>
</feature>